<evidence type="ECO:0000256" key="1">
    <source>
        <dbReference type="ARBA" id="ARBA00009437"/>
    </source>
</evidence>
<dbReference type="SUPFAM" id="SSF46785">
    <property type="entry name" value="Winged helix' DNA-binding domain"/>
    <property type="match status" value="1"/>
</dbReference>
<evidence type="ECO:0000256" key="3">
    <source>
        <dbReference type="ARBA" id="ARBA00023125"/>
    </source>
</evidence>
<keyword evidence="3" id="KW-0238">DNA-binding</keyword>
<gene>
    <name evidence="6" type="ORF">SAMN04488010_1240</name>
</gene>
<dbReference type="SUPFAM" id="SSF53850">
    <property type="entry name" value="Periplasmic binding protein-like II"/>
    <property type="match status" value="1"/>
</dbReference>
<accession>A0A1I6I7A4</accession>
<name>A0A1I6I7A4_9FLAO</name>
<dbReference type="RefSeq" id="WP_091902151.1">
    <property type="nucleotide sequence ID" value="NZ_CAXBNS010000006.1"/>
</dbReference>
<dbReference type="Pfam" id="PF03466">
    <property type="entry name" value="LysR_substrate"/>
    <property type="match status" value="1"/>
</dbReference>
<dbReference type="PRINTS" id="PR00039">
    <property type="entry name" value="HTHLYSR"/>
</dbReference>
<dbReference type="PANTHER" id="PTHR30346">
    <property type="entry name" value="TRANSCRIPTIONAL DUAL REGULATOR HCAR-RELATED"/>
    <property type="match status" value="1"/>
</dbReference>
<dbReference type="Gene3D" id="1.10.10.10">
    <property type="entry name" value="Winged helix-like DNA-binding domain superfamily/Winged helix DNA-binding domain"/>
    <property type="match status" value="1"/>
</dbReference>
<dbReference type="AlphaFoldDB" id="A0A1I6I7A4"/>
<protein>
    <submittedName>
        <fullName evidence="6">Transcriptional regulator, LysR family</fullName>
    </submittedName>
</protein>
<dbReference type="InterPro" id="IPR036388">
    <property type="entry name" value="WH-like_DNA-bd_sf"/>
</dbReference>
<reference evidence="7" key="1">
    <citation type="submission" date="2016-10" db="EMBL/GenBank/DDBJ databases">
        <authorList>
            <person name="Varghese N."/>
            <person name="Submissions S."/>
        </authorList>
    </citation>
    <scope>NUCLEOTIDE SEQUENCE [LARGE SCALE GENOMIC DNA]</scope>
    <source>
        <strain evidence="7">DSM 19891</strain>
    </source>
</reference>
<dbReference type="PANTHER" id="PTHR30346:SF28">
    <property type="entry name" value="HTH-TYPE TRANSCRIPTIONAL REGULATOR CYNR"/>
    <property type="match status" value="1"/>
</dbReference>
<dbReference type="GO" id="GO:0032993">
    <property type="term" value="C:protein-DNA complex"/>
    <property type="evidence" value="ECO:0007669"/>
    <property type="project" value="TreeGrafter"/>
</dbReference>
<keyword evidence="7" id="KW-1185">Reference proteome</keyword>
<evidence type="ECO:0000259" key="5">
    <source>
        <dbReference type="PROSITE" id="PS50931"/>
    </source>
</evidence>
<organism evidence="6 7">
    <name type="scientific">Maribacter stanieri</name>
    <dbReference type="NCBI Taxonomy" id="440514"/>
    <lineage>
        <taxon>Bacteria</taxon>
        <taxon>Pseudomonadati</taxon>
        <taxon>Bacteroidota</taxon>
        <taxon>Flavobacteriia</taxon>
        <taxon>Flavobacteriales</taxon>
        <taxon>Flavobacteriaceae</taxon>
        <taxon>Maribacter</taxon>
    </lineage>
</organism>
<dbReference type="EMBL" id="FOYX01000001">
    <property type="protein sequence ID" value="SFR62612.1"/>
    <property type="molecule type" value="Genomic_DNA"/>
</dbReference>
<feature type="domain" description="HTH lysR-type" evidence="5">
    <location>
        <begin position="5"/>
        <end position="62"/>
    </location>
</feature>
<evidence type="ECO:0000313" key="7">
    <source>
        <dbReference type="Proteomes" id="UP000199462"/>
    </source>
</evidence>
<dbReference type="STRING" id="440514.SAMN04488010_1240"/>
<dbReference type="InterPro" id="IPR005119">
    <property type="entry name" value="LysR_subst-bd"/>
</dbReference>
<evidence type="ECO:0000256" key="2">
    <source>
        <dbReference type="ARBA" id="ARBA00023015"/>
    </source>
</evidence>
<dbReference type="InterPro" id="IPR036390">
    <property type="entry name" value="WH_DNA-bd_sf"/>
</dbReference>
<proteinExistence type="inferred from homology"/>
<dbReference type="Proteomes" id="UP000199462">
    <property type="component" value="Unassembled WGS sequence"/>
</dbReference>
<evidence type="ECO:0000256" key="4">
    <source>
        <dbReference type="ARBA" id="ARBA00023163"/>
    </source>
</evidence>
<keyword evidence="4" id="KW-0804">Transcription</keyword>
<dbReference type="Pfam" id="PF00126">
    <property type="entry name" value="HTH_1"/>
    <property type="match status" value="1"/>
</dbReference>
<dbReference type="GO" id="GO:0003677">
    <property type="term" value="F:DNA binding"/>
    <property type="evidence" value="ECO:0007669"/>
    <property type="project" value="UniProtKB-KW"/>
</dbReference>
<comment type="similarity">
    <text evidence="1">Belongs to the LysR transcriptional regulatory family.</text>
</comment>
<dbReference type="Gene3D" id="3.40.190.10">
    <property type="entry name" value="Periplasmic binding protein-like II"/>
    <property type="match status" value="2"/>
</dbReference>
<sequence length="300" mass="34574">MSNQIELRHLTYFLAVAQELHFRKAAEKLFISQPGLSRQIKQMEDILETQLFERNKKKVALTPAGHYLKTEVEYIFNHLEKVERQLKLVGDGNSGELRIGFLGSAMQQVIPQLLLQIKENYPKVKTSLEELSNFAQVDGVLNDQLDMGFVRVSRVPSTLEMKTVFTDTFSLVLPERYPILTREFEGMHQFANDDFILFSQAYSPLYYETIISICKDAGFAPKISHKSVHAHTIFKLVENHMGIAIVPTSLQNGFQMRVKFIELKNIPQRAELSVIWKKEHTNPVLKNCMELLLDEKNSYL</sequence>
<dbReference type="PROSITE" id="PS50931">
    <property type="entry name" value="HTH_LYSR"/>
    <property type="match status" value="1"/>
</dbReference>
<dbReference type="FunFam" id="1.10.10.10:FF:000001">
    <property type="entry name" value="LysR family transcriptional regulator"/>
    <property type="match status" value="1"/>
</dbReference>
<keyword evidence="2" id="KW-0805">Transcription regulation</keyword>
<dbReference type="InterPro" id="IPR000847">
    <property type="entry name" value="LysR_HTH_N"/>
</dbReference>
<dbReference type="GO" id="GO:0003700">
    <property type="term" value="F:DNA-binding transcription factor activity"/>
    <property type="evidence" value="ECO:0007669"/>
    <property type="project" value="InterPro"/>
</dbReference>
<evidence type="ECO:0000313" key="6">
    <source>
        <dbReference type="EMBL" id="SFR62612.1"/>
    </source>
</evidence>